<keyword evidence="4 13" id="KW-0138">CF(0)</keyword>
<gene>
    <name evidence="13 16" type="primary">atpF</name>
    <name evidence="16" type="ORF">H7B90_30590</name>
</gene>
<evidence type="ECO:0000256" key="3">
    <source>
        <dbReference type="ARBA" id="ARBA00022475"/>
    </source>
</evidence>
<dbReference type="GO" id="GO:0046933">
    <property type="term" value="F:proton-transporting ATP synthase activity, rotational mechanism"/>
    <property type="evidence" value="ECO:0007669"/>
    <property type="project" value="UniProtKB-UniRule"/>
</dbReference>
<dbReference type="Gene3D" id="1.20.5.620">
    <property type="entry name" value="F1F0 ATP synthase subunit B, membrane domain"/>
    <property type="match status" value="1"/>
</dbReference>
<comment type="subunit">
    <text evidence="13">F-type ATPases have 2 components, F(1) - the catalytic core - and F(0) - the membrane proton channel. F(1) has five subunits: alpha(3), beta(3), gamma(1), delta(1), epsilon(1). F(0) has three main subunits: a(1), b(2) and c(10-14). The alpha and beta chains form an alternating ring which encloses part of the gamma chain. F(1) is attached to F(0) by a central stalk formed by the gamma and epsilon chains, while a peripheral stalk is formed by the delta and b chains.</text>
</comment>
<evidence type="ECO:0000256" key="12">
    <source>
        <dbReference type="ARBA" id="ARBA00037847"/>
    </source>
</evidence>
<evidence type="ECO:0000256" key="13">
    <source>
        <dbReference type="HAMAP-Rule" id="MF_01398"/>
    </source>
</evidence>
<evidence type="ECO:0000256" key="11">
    <source>
        <dbReference type="ARBA" id="ARBA00025198"/>
    </source>
</evidence>
<dbReference type="GO" id="GO:0045259">
    <property type="term" value="C:proton-transporting ATP synthase complex"/>
    <property type="evidence" value="ECO:0007669"/>
    <property type="project" value="UniProtKB-KW"/>
</dbReference>
<keyword evidence="17" id="KW-1185">Reference proteome</keyword>
<dbReference type="GO" id="GO:0012505">
    <property type="term" value="C:endomembrane system"/>
    <property type="evidence" value="ECO:0007669"/>
    <property type="project" value="UniProtKB-SubCell"/>
</dbReference>
<dbReference type="InterPro" id="IPR028987">
    <property type="entry name" value="ATP_synth_B-like_membr_sf"/>
</dbReference>
<evidence type="ECO:0000256" key="1">
    <source>
        <dbReference type="ARBA" id="ARBA00005513"/>
    </source>
</evidence>
<dbReference type="RefSeq" id="WP_185139700.1">
    <property type="nucleotide sequence ID" value="NZ_BORM01000011.1"/>
</dbReference>
<keyword evidence="2 13" id="KW-0813">Transport</keyword>
<sequence length="162" mass="18494">MDNLHWESFVYAIVAFLILYLLLNKYAFGPLFGIMEKRRLLVKEQMDNAEKNRQESEKFLEEQKQALQQARKEAYEIIEQAKTTGSKQADEIVQAARGEANRLKDEAVREIESEKNKAVASVKAQVSGLSVLIASKIIEKQVDEKTQSELVDKYLQEVGTKS</sequence>
<evidence type="ECO:0000313" key="16">
    <source>
        <dbReference type="EMBL" id="MBB6695749.1"/>
    </source>
</evidence>
<evidence type="ECO:0000256" key="8">
    <source>
        <dbReference type="ARBA" id="ARBA00023065"/>
    </source>
</evidence>
<dbReference type="Pfam" id="PF00430">
    <property type="entry name" value="ATP-synt_B"/>
    <property type="match status" value="1"/>
</dbReference>
<dbReference type="InterPro" id="IPR005864">
    <property type="entry name" value="ATP_synth_F0_bsu_bac"/>
</dbReference>
<evidence type="ECO:0000256" key="15">
    <source>
        <dbReference type="SAM" id="Coils"/>
    </source>
</evidence>
<feature type="transmembrane region" description="Helical" evidence="13">
    <location>
        <begin position="6"/>
        <end position="28"/>
    </location>
</feature>
<organism evidence="16 17">
    <name type="scientific">Cohnella xylanilytica</name>
    <dbReference type="NCBI Taxonomy" id="557555"/>
    <lineage>
        <taxon>Bacteria</taxon>
        <taxon>Bacillati</taxon>
        <taxon>Bacillota</taxon>
        <taxon>Bacilli</taxon>
        <taxon>Bacillales</taxon>
        <taxon>Paenibacillaceae</taxon>
        <taxon>Cohnella</taxon>
    </lineage>
</organism>
<name>A0A841U7B8_9BACL</name>
<keyword evidence="6 13" id="KW-0375">Hydrogen ion transport</keyword>
<comment type="caution">
    <text evidence="16">The sequence shown here is derived from an EMBL/GenBank/DDBJ whole genome shotgun (WGS) entry which is preliminary data.</text>
</comment>
<accession>A0A841U7B8</accession>
<dbReference type="HAMAP" id="MF_01398">
    <property type="entry name" value="ATP_synth_b_bprime"/>
    <property type="match status" value="1"/>
</dbReference>
<keyword evidence="8 13" id="KW-0406">Ion transport</keyword>
<dbReference type="InterPro" id="IPR002146">
    <property type="entry name" value="ATP_synth_b/b'su_bac/chlpt"/>
</dbReference>
<dbReference type="PANTHER" id="PTHR33445">
    <property type="entry name" value="ATP SYNTHASE SUBUNIT B', CHLOROPLASTIC"/>
    <property type="match status" value="1"/>
</dbReference>
<evidence type="ECO:0000256" key="10">
    <source>
        <dbReference type="ARBA" id="ARBA00023310"/>
    </source>
</evidence>
<dbReference type="EMBL" id="JACJVR010000139">
    <property type="protein sequence ID" value="MBB6695749.1"/>
    <property type="molecule type" value="Genomic_DNA"/>
</dbReference>
<dbReference type="GO" id="GO:0046961">
    <property type="term" value="F:proton-transporting ATPase activity, rotational mechanism"/>
    <property type="evidence" value="ECO:0007669"/>
    <property type="project" value="TreeGrafter"/>
</dbReference>
<comment type="function">
    <text evidence="11 13">F(1)F(0) ATP synthase produces ATP from ADP in the presence of a proton or sodium gradient. F-type ATPases consist of two structural domains, F(1) containing the extramembraneous catalytic core and F(0) containing the membrane proton channel, linked together by a central stalk and a peripheral stalk. During catalysis, ATP synthesis in the catalytic domain of F(1) is coupled via a rotary mechanism of the central stalk subunits to proton translocation.</text>
</comment>
<keyword evidence="5 13" id="KW-0812">Transmembrane</keyword>
<evidence type="ECO:0000256" key="4">
    <source>
        <dbReference type="ARBA" id="ARBA00022547"/>
    </source>
</evidence>
<keyword evidence="9 13" id="KW-0472">Membrane</keyword>
<keyword evidence="15" id="KW-0175">Coiled coil</keyword>
<comment type="subcellular location">
    <subcellularLocation>
        <location evidence="13">Cell membrane</location>
        <topology evidence="13">Single-pass membrane protein</topology>
    </subcellularLocation>
    <subcellularLocation>
        <location evidence="12">Endomembrane system</location>
        <topology evidence="12">Single-pass membrane protein</topology>
    </subcellularLocation>
</comment>
<dbReference type="PANTHER" id="PTHR33445:SF1">
    <property type="entry name" value="ATP SYNTHASE SUBUNIT B"/>
    <property type="match status" value="1"/>
</dbReference>
<evidence type="ECO:0000256" key="7">
    <source>
        <dbReference type="ARBA" id="ARBA00022989"/>
    </source>
</evidence>
<evidence type="ECO:0000256" key="14">
    <source>
        <dbReference type="RuleBase" id="RU003848"/>
    </source>
</evidence>
<dbReference type="CDD" id="cd06503">
    <property type="entry name" value="ATP-synt_Fo_b"/>
    <property type="match status" value="1"/>
</dbReference>
<reference evidence="16 17" key="1">
    <citation type="submission" date="2020-08" db="EMBL/GenBank/DDBJ databases">
        <title>Cohnella phylogeny.</title>
        <authorList>
            <person name="Dunlap C."/>
        </authorList>
    </citation>
    <scope>NUCLEOTIDE SEQUENCE [LARGE SCALE GENOMIC DNA]</scope>
    <source>
        <strain evidence="16 17">DSM 25239</strain>
    </source>
</reference>
<evidence type="ECO:0000256" key="9">
    <source>
        <dbReference type="ARBA" id="ARBA00023136"/>
    </source>
</evidence>
<dbReference type="GO" id="GO:0005886">
    <property type="term" value="C:plasma membrane"/>
    <property type="evidence" value="ECO:0007669"/>
    <property type="project" value="UniProtKB-SubCell"/>
</dbReference>
<evidence type="ECO:0000313" key="17">
    <source>
        <dbReference type="Proteomes" id="UP000553776"/>
    </source>
</evidence>
<feature type="coiled-coil region" evidence="15">
    <location>
        <begin position="46"/>
        <end position="117"/>
    </location>
</feature>
<evidence type="ECO:0000256" key="2">
    <source>
        <dbReference type="ARBA" id="ARBA00022448"/>
    </source>
</evidence>
<evidence type="ECO:0000256" key="5">
    <source>
        <dbReference type="ARBA" id="ARBA00022692"/>
    </source>
</evidence>
<evidence type="ECO:0000256" key="6">
    <source>
        <dbReference type="ARBA" id="ARBA00022781"/>
    </source>
</evidence>
<keyword evidence="7 13" id="KW-1133">Transmembrane helix</keyword>
<dbReference type="SUPFAM" id="SSF81573">
    <property type="entry name" value="F1F0 ATP synthase subunit B, membrane domain"/>
    <property type="match status" value="1"/>
</dbReference>
<keyword evidence="10 13" id="KW-0066">ATP synthesis</keyword>
<dbReference type="InterPro" id="IPR050059">
    <property type="entry name" value="ATP_synthase_B_chain"/>
</dbReference>
<protein>
    <recommendedName>
        <fullName evidence="13">ATP synthase subunit b</fullName>
    </recommendedName>
    <alternativeName>
        <fullName evidence="13">ATP synthase F(0) sector subunit b</fullName>
    </alternativeName>
    <alternativeName>
        <fullName evidence="13">ATPase subunit I</fullName>
    </alternativeName>
    <alternativeName>
        <fullName evidence="13">F-type ATPase subunit b</fullName>
        <shortName evidence="13">F-ATPase subunit b</shortName>
    </alternativeName>
</protein>
<dbReference type="Proteomes" id="UP000553776">
    <property type="component" value="Unassembled WGS sequence"/>
</dbReference>
<keyword evidence="3 13" id="KW-1003">Cell membrane</keyword>
<dbReference type="AlphaFoldDB" id="A0A841U7B8"/>
<comment type="function">
    <text evidence="13">Component of the F(0) channel, it forms part of the peripheral stalk, linking F(1) to F(0).</text>
</comment>
<dbReference type="NCBIfam" id="TIGR01144">
    <property type="entry name" value="ATP_synt_b"/>
    <property type="match status" value="1"/>
</dbReference>
<proteinExistence type="inferred from homology"/>
<comment type="similarity">
    <text evidence="1 13 14">Belongs to the ATPase B chain family.</text>
</comment>